<evidence type="ECO:0000259" key="4">
    <source>
        <dbReference type="PROSITE" id="PS51000"/>
    </source>
</evidence>
<dbReference type="SMART" id="SM00420">
    <property type="entry name" value="HTH_DEOR"/>
    <property type="match status" value="1"/>
</dbReference>
<feature type="domain" description="HTH deoR-type" evidence="4">
    <location>
        <begin position="3"/>
        <end position="58"/>
    </location>
</feature>
<dbReference type="SUPFAM" id="SSF46785">
    <property type="entry name" value="Winged helix' DNA-binding domain"/>
    <property type="match status" value="1"/>
</dbReference>
<keyword evidence="2" id="KW-0238">DNA-binding</keyword>
<dbReference type="InterPro" id="IPR001034">
    <property type="entry name" value="DeoR_HTH"/>
</dbReference>
<dbReference type="CDD" id="cd06267">
    <property type="entry name" value="PBP1_LacI_sugar_binding-like"/>
    <property type="match status" value="1"/>
</dbReference>
<evidence type="ECO:0000313" key="5">
    <source>
        <dbReference type="EMBL" id="GAA2631956.1"/>
    </source>
</evidence>
<keyword evidence="6" id="KW-1185">Reference proteome</keyword>
<dbReference type="PANTHER" id="PTHR30146">
    <property type="entry name" value="LACI-RELATED TRANSCRIPTIONAL REPRESSOR"/>
    <property type="match status" value="1"/>
</dbReference>
<dbReference type="Pfam" id="PF08220">
    <property type="entry name" value="HTH_DeoR"/>
    <property type="match status" value="1"/>
</dbReference>
<evidence type="ECO:0000256" key="2">
    <source>
        <dbReference type="ARBA" id="ARBA00023125"/>
    </source>
</evidence>
<keyword evidence="3" id="KW-0804">Transcription</keyword>
<evidence type="ECO:0000313" key="6">
    <source>
        <dbReference type="Proteomes" id="UP001501509"/>
    </source>
</evidence>
<gene>
    <name evidence="5" type="ORF">GCM10010411_82690</name>
</gene>
<dbReference type="InterPro" id="IPR046335">
    <property type="entry name" value="LacI/GalR-like_sensor"/>
</dbReference>
<dbReference type="EMBL" id="BAAATD010000016">
    <property type="protein sequence ID" value="GAA2631956.1"/>
    <property type="molecule type" value="Genomic_DNA"/>
</dbReference>
<dbReference type="Pfam" id="PF13377">
    <property type="entry name" value="Peripla_BP_3"/>
    <property type="match status" value="1"/>
</dbReference>
<organism evidence="5 6">
    <name type="scientific">Actinomadura fulvescens</name>
    <dbReference type="NCBI Taxonomy" id="46160"/>
    <lineage>
        <taxon>Bacteria</taxon>
        <taxon>Bacillati</taxon>
        <taxon>Actinomycetota</taxon>
        <taxon>Actinomycetes</taxon>
        <taxon>Streptosporangiales</taxon>
        <taxon>Thermomonosporaceae</taxon>
        <taxon>Actinomadura</taxon>
    </lineage>
</organism>
<protein>
    <submittedName>
        <fullName evidence="5">Substrate-binding domain-containing protein</fullName>
    </submittedName>
</protein>
<dbReference type="InterPro" id="IPR018356">
    <property type="entry name" value="Tscrpt_reg_HTH_DeoR_CS"/>
</dbReference>
<proteinExistence type="predicted"/>
<dbReference type="InterPro" id="IPR036390">
    <property type="entry name" value="WH_DNA-bd_sf"/>
</dbReference>
<dbReference type="RefSeq" id="WP_344547969.1">
    <property type="nucleotide sequence ID" value="NZ_BAAATD010000016.1"/>
</dbReference>
<comment type="caution">
    <text evidence="5">The sequence shown here is derived from an EMBL/GenBank/DDBJ whole genome shotgun (WGS) entry which is preliminary data.</text>
</comment>
<reference evidence="6" key="1">
    <citation type="journal article" date="2019" name="Int. J. Syst. Evol. Microbiol.">
        <title>The Global Catalogue of Microorganisms (GCM) 10K type strain sequencing project: providing services to taxonomists for standard genome sequencing and annotation.</title>
        <authorList>
            <consortium name="The Broad Institute Genomics Platform"/>
            <consortium name="The Broad Institute Genome Sequencing Center for Infectious Disease"/>
            <person name="Wu L."/>
            <person name="Ma J."/>
        </authorList>
    </citation>
    <scope>NUCLEOTIDE SEQUENCE [LARGE SCALE GENOMIC DNA]</scope>
    <source>
        <strain evidence="6">JCM 6833</strain>
    </source>
</reference>
<evidence type="ECO:0000256" key="3">
    <source>
        <dbReference type="ARBA" id="ARBA00023163"/>
    </source>
</evidence>
<dbReference type="PANTHER" id="PTHR30146:SF155">
    <property type="entry name" value="ALANINE RACEMASE"/>
    <property type="match status" value="1"/>
</dbReference>
<dbReference type="Gene3D" id="3.40.50.2300">
    <property type="match status" value="2"/>
</dbReference>
<dbReference type="InterPro" id="IPR036388">
    <property type="entry name" value="WH-like_DNA-bd_sf"/>
</dbReference>
<dbReference type="PRINTS" id="PR00037">
    <property type="entry name" value="HTHLACR"/>
</dbReference>
<evidence type="ECO:0000256" key="1">
    <source>
        <dbReference type="ARBA" id="ARBA00023015"/>
    </source>
</evidence>
<name>A0ABP6D3R1_9ACTN</name>
<accession>A0ABP6D3R1</accession>
<dbReference type="InterPro" id="IPR028082">
    <property type="entry name" value="Peripla_BP_I"/>
</dbReference>
<dbReference type="Gene3D" id="1.10.10.10">
    <property type="entry name" value="Winged helix-like DNA-binding domain superfamily/Winged helix DNA-binding domain"/>
    <property type="match status" value="1"/>
</dbReference>
<sequence length="366" mass="38953">MHAEERHEFILRELRDNGSIRVAEVAGRLKVSPITIRRDVETLADRGLLVRVHGGARLPAALEAPAVAPSGASASASANARPVRADGQTLGMLVPSAGYYYPEVIRGARETAAARGARLVLGISRYHDADEDEVQARRLVSTGVDGLLLTPSGRDPDAQQAGLADLGVPVVLVERPARAGTGLEHVISAHSQGAETAAGHLARLGYRQIGLVTRVDSPTTPWLREGFQAGLAAADLKPGPFLEAPAPDQAPQEYEEHAVRLAEEVRAGRLEALLVHNDHDAIQLTQRLRALGLQIPSDVAIVAYDDEVAALADIPLTAVAPPKYAVGAAAMEFLLARLADPGRPRHRLALLPELRVRASCGQRDAR</sequence>
<dbReference type="PROSITE" id="PS00894">
    <property type="entry name" value="HTH_DEOR_1"/>
    <property type="match status" value="1"/>
</dbReference>
<dbReference type="Proteomes" id="UP001501509">
    <property type="component" value="Unassembled WGS sequence"/>
</dbReference>
<keyword evidence="1" id="KW-0805">Transcription regulation</keyword>
<dbReference type="PROSITE" id="PS51000">
    <property type="entry name" value="HTH_DEOR_2"/>
    <property type="match status" value="1"/>
</dbReference>
<dbReference type="SUPFAM" id="SSF53822">
    <property type="entry name" value="Periplasmic binding protein-like I"/>
    <property type="match status" value="1"/>
</dbReference>